<evidence type="ECO:0000256" key="3">
    <source>
        <dbReference type="ARBA" id="ARBA00022801"/>
    </source>
</evidence>
<accession>A0A0B7N3C0</accession>
<feature type="region of interest" description="Disordered" evidence="7">
    <location>
        <begin position="929"/>
        <end position="966"/>
    </location>
</feature>
<dbReference type="InterPro" id="IPR001650">
    <property type="entry name" value="Helicase_C-like"/>
</dbReference>
<feature type="compositionally biased region" description="Basic and acidic residues" evidence="7">
    <location>
        <begin position="386"/>
        <end position="421"/>
    </location>
</feature>
<name>A0A0B7N3C0_9FUNG</name>
<dbReference type="CDD" id="cd17917">
    <property type="entry name" value="DEXHc_RHA-like"/>
    <property type="match status" value="1"/>
</dbReference>
<protein>
    <recommendedName>
        <fullName evidence="1">RNA helicase</fullName>
        <ecNumber evidence="1">3.6.4.13</ecNumber>
    </recommendedName>
</protein>
<feature type="compositionally biased region" description="Low complexity" evidence="7">
    <location>
        <begin position="606"/>
        <end position="615"/>
    </location>
</feature>
<dbReference type="SMART" id="SM00487">
    <property type="entry name" value="DEXDc"/>
    <property type="match status" value="1"/>
</dbReference>
<dbReference type="GO" id="GO:0003723">
    <property type="term" value="F:RNA binding"/>
    <property type="evidence" value="ECO:0007669"/>
    <property type="project" value="TreeGrafter"/>
</dbReference>
<dbReference type="InterPro" id="IPR011709">
    <property type="entry name" value="DEAD-box_helicase_OB_fold"/>
</dbReference>
<dbReference type="EMBL" id="LN727106">
    <property type="protein sequence ID" value="CEP11897.1"/>
    <property type="molecule type" value="Genomic_DNA"/>
</dbReference>
<dbReference type="Gene3D" id="1.20.120.1080">
    <property type="match status" value="1"/>
</dbReference>
<reference evidence="10 11" key="1">
    <citation type="submission" date="2014-09" db="EMBL/GenBank/DDBJ databases">
        <authorList>
            <person name="Ellenberger Sabrina"/>
        </authorList>
    </citation>
    <scope>NUCLEOTIDE SEQUENCE [LARGE SCALE GENOMIC DNA]</scope>
    <source>
        <strain evidence="10 11">CBS 412.66</strain>
    </source>
</reference>
<dbReference type="PROSITE" id="PS51194">
    <property type="entry name" value="HELICASE_CTER"/>
    <property type="match status" value="1"/>
</dbReference>
<keyword evidence="3" id="KW-0378">Hydrolase</keyword>
<keyword evidence="11" id="KW-1185">Reference proteome</keyword>
<dbReference type="FunFam" id="3.40.50.300:FF:000500">
    <property type="entry name" value="ATP-dependent RNA helicase DHX29"/>
    <property type="match status" value="1"/>
</dbReference>
<keyword evidence="2" id="KW-0547">Nucleotide-binding</keyword>
<evidence type="ECO:0000259" key="8">
    <source>
        <dbReference type="PROSITE" id="PS51192"/>
    </source>
</evidence>
<evidence type="ECO:0000256" key="7">
    <source>
        <dbReference type="SAM" id="MobiDB-lite"/>
    </source>
</evidence>
<feature type="compositionally biased region" description="Polar residues" evidence="7">
    <location>
        <begin position="616"/>
        <end position="628"/>
    </location>
</feature>
<keyword evidence="5" id="KW-0067">ATP-binding</keyword>
<dbReference type="InterPro" id="IPR056328">
    <property type="entry name" value="DSRM_DHX29"/>
</dbReference>
<feature type="region of interest" description="Disordered" evidence="7">
    <location>
        <begin position="311"/>
        <end position="333"/>
    </location>
</feature>
<feature type="region of interest" description="Disordered" evidence="7">
    <location>
        <begin position="386"/>
        <end position="432"/>
    </location>
</feature>
<dbReference type="InterPro" id="IPR014001">
    <property type="entry name" value="Helicase_ATP-bd"/>
</dbReference>
<evidence type="ECO:0000256" key="1">
    <source>
        <dbReference type="ARBA" id="ARBA00012552"/>
    </source>
</evidence>
<evidence type="ECO:0000256" key="4">
    <source>
        <dbReference type="ARBA" id="ARBA00022806"/>
    </source>
</evidence>
<dbReference type="GO" id="GO:0016787">
    <property type="term" value="F:hydrolase activity"/>
    <property type="evidence" value="ECO:0007669"/>
    <property type="project" value="UniProtKB-KW"/>
</dbReference>
<dbReference type="GO" id="GO:0005524">
    <property type="term" value="F:ATP binding"/>
    <property type="evidence" value="ECO:0007669"/>
    <property type="project" value="UniProtKB-KW"/>
</dbReference>
<proteinExistence type="predicted"/>
<dbReference type="FunFam" id="1.20.120.1080:FF:000002">
    <property type="entry name" value="Putative ATP-dependent RNA helicase DHX36"/>
    <property type="match status" value="1"/>
</dbReference>
<dbReference type="GO" id="GO:0003724">
    <property type="term" value="F:RNA helicase activity"/>
    <property type="evidence" value="ECO:0007669"/>
    <property type="project" value="UniProtKB-EC"/>
</dbReference>
<organism evidence="10 11">
    <name type="scientific">Parasitella parasitica</name>
    <dbReference type="NCBI Taxonomy" id="35722"/>
    <lineage>
        <taxon>Eukaryota</taxon>
        <taxon>Fungi</taxon>
        <taxon>Fungi incertae sedis</taxon>
        <taxon>Mucoromycota</taxon>
        <taxon>Mucoromycotina</taxon>
        <taxon>Mucoromycetes</taxon>
        <taxon>Mucorales</taxon>
        <taxon>Mucorineae</taxon>
        <taxon>Mucoraceae</taxon>
        <taxon>Parasitella</taxon>
    </lineage>
</organism>
<dbReference type="Pfam" id="PF24899">
    <property type="entry name" value="UBA_DHX29"/>
    <property type="match status" value="1"/>
</dbReference>
<dbReference type="SUPFAM" id="SSF52540">
    <property type="entry name" value="P-loop containing nucleoside triphosphate hydrolases"/>
    <property type="match status" value="2"/>
</dbReference>
<dbReference type="PANTHER" id="PTHR18934:SF145">
    <property type="entry name" value="ATP-DEPENDENT RNA HELICASE DHX57-RELATED"/>
    <property type="match status" value="1"/>
</dbReference>
<evidence type="ECO:0000313" key="11">
    <source>
        <dbReference type="Proteomes" id="UP000054107"/>
    </source>
</evidence>
<dbReference type="InterPro" id="IPR011545">
    <property type="entry name" value="DEAD/DEAH_box_helicase_dom"/>
</dbReference>
<feature type="region of interest" description="Disordered" evidence="7">
    <location>
        <begin position="606"/>
        <end position="628"/>
    </location>
</feature>
<dbReference type="Pfam" id="PF07717">
    <property type="entry name" value="OB_NTP_bind"/>
    <property type="match status" value="1"/>
</dbReference>
<feature type="domain" description="Helicase C-terminal" evidence="9">
    <location>
        <begin position="1014"/>
        <end position="1185"/>
    </location>
</feature>
<dbReference type="PANTHER" id="PTHR18934">
    <property type="entry name" value="ATP-DEPENDENT RNA HELICASE"/>
    <property type="match status" value="1"/>
</dbReference>
<dbReference type="InterPro" id="IPR007502">
    <property type="entry name" value="Helicase-assoc_dom"/>
</dbReference>
<dbReference type="Pfam" id="PF21010">
    <property type="entry name" value="HA2_C"/>
    <property type="match status" value="1"/>
</dbReference>
<dbReference type="InterPro" id="IPR027417">
    <property type="entry name" value="P-loop_NTPase"/>
</dbReference>
<dbReference type="InterPro" id="IPR056890">
    <property type="entry name" value="UBA_DHX29-like"/>
</dbReference>
<keyword evidence="4" id="KW-0347">Helicase</keyword>
<evidence type="ECO:0000259" key="9">
    <source>
        <dbReference type="PROSITE" id="PS51194"/>
    </source>
</evidence>
<evidence type="ECO:0000256" key="6">
    <source>
        <dbReference type="ARBA" id="ARBA00047984"/>
    </source>
</evidence>
<dbReference type="Gene3D" id="3.40.50.300">
    <property type="entry name" value="P-loop containing nucleotide triphosphate hydrolases"/>
    <property type="match status" value="3"/>
</dbReference>
<gene>
    <name evidence="10" type="primary">PARPA_05798.1 scaffold 19890</name>
</gene>
<dbReference type="STRING" id="35722.A0A0B7N3C0"/>
<comment type="catalytic activity">
    <reaction evidence="6">
        <text>ATP + H2O = ADP + phosphate + H(+)</text>
        <dbReference type="Rhea" id="RHEA:13065"/>
        <dbReference type="ChEBI" id="CHEBI:15377"/>
        <dbReference type="ChEBI" id="CHEBI:15378"/>
        <dbReference type="ChEBI" id="CHEBI:30616"/>
        <dbReference type="ChEBI" id="CHEBI:43474"/>
        <dbReference type="ChEBI" id="CHEBI:456216"/>
        <dbReference type="EC" id="3.6.4.13"/>
    </reaction>
</comment>
<feature type="domain" description="Helicase ATP-binding" evidence="8">
    <location>
        <begin position="713"/>
        <end position="868"/>
    </location>
</feature>
<evidence type="ECO:0000256" key="2">
    <source>
        <dbReference type="ARBA" id="ARBA00022741"/>
    </source>
</evidence>
<dbReference type="Pfam" id="PF24385">
    <property type="entry name" value="DSRM_DHX29"/>
    <property type="match status" value="1"/>
</dbReference>
<dbReference type="SMART" id="SM00490">
    <property type="entry name" value="HELICc"/>
    <property type="match status" value="1"/>
</dbReference>
<dbReference type="EC" id="3.6.4.13" evidence="1"/>
<evidence type="ECO:0000313" key="10">
    <source>
        <dbReference type="EMBL" id="CEP11897.1"/>
    </source>
</evidence>
<dbReference type="CDD" id="cd18791">
    <property type="entry name" value="SF2_C_RHA"/>
    <property type="match status" value="1"/>
</dbReference>
<dbReference type="SMART" id="SM00847">
    <property type="entry name" value="HA2"/>
    <property type="match status" value="1"/>
</dbReference>
<dbReference type="Pfam" id="PF00270">
    <property type="entry name" value="DEAD"/>
    <property type="match status" value="1"/>
</dbReference>
<feature type="region of interest" description="Disordered" evidence="7">
    <location>
        <begin position="1"/>
        <end position="36"/>
    </location>
</feature>
<dbReference type="Pfam" id="PF00271">
    <property type="entry name" value="Helicase_C"/>
    <property type="match status" value="1"/>
</dbReference>
<dbReference type="PROSITE" id="PS51192">
    <property type="entry name" value="HELICASE_ATP_BIND_1"/>
    <property type="match status" value="1"/>
</dbReference>
<sequence>MAKKKTKIVSNRGYATTSLPSKKPEPVAKVQEKVPDEEPITAVAAEQDGSGPFADILTSAASKTAAATTLDTSAEDPLLKLVKKYESLNDHKAQVALERLLKEDAQLQQLPEDRIKKFRLTAELERELLQVIKHQHGDIFGQFDKPVLKNANEYDKEKVVNQFDVLYRVLIKLGFDDQDVAASFVATVSKSLADHLDWLCVNVPYERMPIGFFDKYFNEDDDDEQLILLSNQNENNDNTHIQRVEAAVTENQPSIQVGKKFNKEEVDDSVVKSRVLEAAQQYMNEEETVEVNEQHANIKLQITNLEKLLGLDNNSGSSDHKKKNKKNSSRELDTPIVLTDAELEKTRKDVKKLKDNMATLEADWDFDKKIAQDMYTEKLSLAAEKRRKQEQEAREQMIKKQREDEQAKSAELGEKAEKTGNEEDEDEEDGGLFGGLLLGEEEEAAMMANKTTSTVTTVSWNIVDLSVPKSYVGRYPKDIMLDHCNKQKFGKLSYNATNEGPGIWRATLKIATEGYNLSMKFELPDAVAAESKHDATQLIAAYALFELDSTSSVYKVLPITYRDVWNSWVEAKASDLKLGEDGPRIEAEKKRLSLLMDLVEKIAVSSSPKSSPTTTENPDTITSESITNKSKQKIIAQKKMFARVKHNFSKRLDTKDYLAMKDKRKDLPITSHRQEILDLLKKNQVLIISGETGWSVYCKARKIYRRETDAFCSGKSTQVPQFLAEDLLMRSIDGGSVICTQPRRISAMSIANRVSVEMGDRPRTTGSREAMVGYQIRMENKMSAENVLLFCTTGILLRRLESDKYLEGVTHVVVDEVHERTIDSDFLLIVLRKLCRLRTDLKLILMSATVEASRFSWYFGNCPVVSVPGRTFPVHVQYLEDIVQDTGYVLEEDSPFAVKKNRIKKDYGNINVSGQHGSSKRVYYEMFQEDSDNDDDPYDPTHIESKLTVESAATTDTEDEDTGAKTYSRQTRKMIKRMDDKKINYDLILELLDHICIPKKSKTEQDLAADKANELQTKGFNIPETGAILIFLPGMNEIRKLYDLVASHNVFGDEKEFLLIALHSTLSSEHQEKAFDVPPEGVRKIVFSTNIAETGVTISDVTIVIDTGMAKVVSYDEEKRVTRLLQKYVAKANAHQRRGRAGRVQEGVCFHLFTETKYKELPSFEAPEILRLPLEELCLRIKVCGLGAIRDVLNAALDAPTGKMIDNAILTLQEVQALSTDGKETLTPLGVHLANLPVDVHIGKMILFGAIFRCLDPILTIAAALSFKSPFVRPFGKEDEADAARAQFRVQNSDFLTIHKAYHAWREQLLDLRESKATAFSLQRKMRQFCKENFLSEQNLEMIEEMKRQYMELLMSIGFVKSTDDDYFAQYSVKRGIQLCKMPETYNTHAYSLPIINAALTAGLYPKIAEYATASKQIINKNLELSIHPSSMLFRKEHVLTSDFLVYNTVVMNNANGQLKDKAYMWEASSIDAHKQRRLILDNWIHFDCFARTAVLLKFLRQELNNWLAEKMNQPDLDLSQHNEDVMEVLVRTLESKTC</sequence>
<dbReference type="Pfam" id="PF26026">
    <property type="entry name" value="RNA_hel_CTD"/>
    <property type="match status" value="1"/>
</dbReference>
<feature type="compositionally biased region" description="Basic and acidic residues" evidence="7">
    <location>
        <begin position="22"/>
        <end position="36"/>
    </location>
</feature>
<dbReference type="Proteomes" id="UP000054107">
    <property type="component" value="Unassembled WGS sequence"/>
</dbReference>
<feature type="compositionally biased region" description="Acidic residues" evidence="7">
    <location>
        <begin position="929"/>
        <end position="938"/>
    </location>
</feature>
<dbReference type="InterPro" id="IPR059023">
    <property type="entry name" value="RNA_hel_CTD"/>
</dbReference>
<dbReference type="OrthoDB" id="5600252at2759"/>
<evidence type="ECO:0000256" key="5">
    <source>
        <dbReference type="ARBA" id="ARBA00022840"/>
    </source>
</evidence>